<dbReference type="Proteomes" id="UP001420932">
    <property type="component" value="Unassembled WGS sequence"/>
</dbReference>
<gene>
    <name evidence="2" type="ORF">Syun_007657</name>
</gene>
<dbReference type="SUPFAM" id="SSF56112">
    <property type="entry name" value="Protein kinase-like (PK-like)"/>
    <property type="match status" value="1"/>
</dbReference>
<accession>A0AAP0KYZ8</accession>
<evidence type="ECO:0000313" key="3">
    <source>
        <dbReference type="Proteomes" id="UP001420932"/>
    </source>
</evidence>
<evidence type="ECO:0000313" key="2">
    <source>
        <dbReference type="EMBL" id="KAK9161316.1"/>
    </source>
</evidence>
<dbReference type="GO" id="GO:0004672">
    <property type="term" value="F:protein kinase activity"/>
    <property type="evidence" value="ECO:0007669"/>
    <property type="project" value="InterPro"/>
</dbReference>
<dbReference type="PROSITE" id="PS50011">
    <property type="entry name" value="PROTEIN_KINASE_DOM"/>
    <property type="match status" value="1"/>
</dbReference>
<feature type="domain" description="Protein kinase" evidence="1">
    <location>
        <begin position="17"/>
        <end position="90"/>
    </location>
</feature>
<proteinExistence type="predicted"/>
<dbReference type="InterPro" id="IPR011009">
    <property type="entry name" value="Kinase-like_dom_sf"/>
</dbReference>
<dbReference type="AlphaFoldDB" id="A0AAP0KYZ8"/>
<comment type="caution">
    <text evidence="2">The sequence shown here is derived from an EMBL/GenBank/DDBJ whole genome shotgun (WGS) entry which is preliminary data.</text>
</comment>
<evidence type="ECO:0000259" key="1">
    <source>
        <dbReference type="PROSITE" id="PS50011"/>
    </source>
</evidence>
<reference evidence="2 3" key="1">
    <citation type="submission" date="2024-01" db="EMBL/GenBank/DDBJ databases">
        <title>Genome assemblies of Stephania.</title>
        <authorList>
            <person name="Yang L."/>
        </authorList>
    </citation>
    <scope>NUCLEOTIDE SEQUENCE [LARGE SCALE GENOMIC DNA]</scope>
    <source>
        <strain evidence="2">YNDBR</strain>
        <tissue evidence="2">Leaf</tissue>
    </source>
</reference>
<sequence>MDRIVNLTIMSDLTLVFEMEDKLDEGSFGSVWRATDKRNMKTVAIKFLKDHITSWEQCMNMIEIKSLMNLGRYPNIVHLKEVFMENNTPT</sequence>
<organism evidence="2 3">
    <name type="scientific">Stephania yunnanensis</name>
    <dbReference type="NCBI Taxonomy" id="152371"/>
    <lineage>
        <taxon>Eukaryota</taxon>
        <taxon>Viridiplantae</taxon>
        <taxon>Streptophyta</taxon>
        <taxon>Embryophyta</taxon>
        <taxon>Tracheophyta</taxon>
        <taxon>Spermatophyta</taxon>
        <taxon>Magnoliopsida</taxon>
        <taxon>Ranunculales</taxon>
        <taxon>Menispermaceae</taxon>
        <taxon>Menispermoideae</taxon>
        <taxon>Cissampelideae</taxon>
        <taxon>Stephania</taxon>
    </lineage>
</organism>
<dbReference type="InterPro" id="IPR000719">
    <property type="entry name" value="Prot_kinase_dom"/>
</dbReference>
<name>A0AAP0KYZ8_9MAGN</name>
<protein>
    <recommendedName>
        <fullName evidence="1">Protein kinase domain-containing protein</fullName>
    </recommendedName>
</protein>
<dbReference type="Gene3D" id="3.30.200.20">
    <property type="entry name" value="Phosphorylase Kinase, domain 1"/>
    <property type="match status" value="1"/>
</dbReference>
<dbReference type="EMBL" id="JBBNAF010000003">
    <property type="protein sequence ID" value="KAK9161316.1"/>
    <property type="molecule type" value="Genomic_DNA"/>
</dbReference>
<dbReference type="Pfam" id="PF00069">
    <property type="entry name" value="Pkinase"/>
    <property type="match status" value="1"/>
</dbReference>
<dbReference type="GO" id="GO:0005524">
    <property type="term" value="F:ATP binding"/>
    <property type="evidence" value="ECO:0007669"/>
    <property type="project" value="InterPro"/>
</dbReference>
<keyword evidence="3" id="KW-1185">Reference proteome</keyword>